<protein>
    <recommendedName>
        <fullName evidence="2">IMD domain-containing protein</fullName>
    </recommendedName>
</protein>
<dbReference type="SUPFAM" id="SSF103657">
    <property type="entry name" value="BAR/IMD domain-like"/>
    <property type="match status" value="1"/>
</dbReference>
<dbReference type="InterPro" id="IPR027267">
    <property type="entry name" value="AH/BAR_dom_sf"/>
</dbReference>
<dbReference type="InterPro" id="IPR027681">
    <property type="entry name" value="IRSp53/IRTKS/Pinkbar"/>
</dbReference>
<dbReference type="InterPro" id="IPR013606">
    <property type="entry name" value="I-BAR_dom"/>
</dbReference>
<dbReference type="Proteomes" id="UP001476798">
    <property type="component" value="Unassembled WGS sequence"/>
</dbReference>
<evidence type="ECO:0000313" key="4">
    <source>
        <dbReference type="Proteomes" id="UP001476798"/>
    </source>
</evidence>
<keyword evidence="1" id="KW-0175">Coiled coil</keyword>
<gene>
    <name evidence="3" type="ORF">GOODEAATRI_022166</name>
</gene>
<dbReference type="EMBL" id="JAHRIO010002238">
    <property type="protein sequence ID" value="MEQ2159365.1"/>
    <property type="molecule type" value="Genomic_DNA"/>
</dbReference>
<keyword evidence="4" id="KW-1185">Reference proteome</keyword>
<feature type="coiled-coil region" evidence="1">
    <location>
        <begin position="53"/>
        <end position="80"/>
    </location>
</feature>
<organism evidence="3 4">
    <name type="scientific">Goodea atripinnis</name>
    <dbReference type="NCBI Taxonomy" id="208336"/>
    <lineage>
        <taxon>Eukaryota</taxon>
        <taxon>Metazoa</taxon>
        <taxon>Chordata</taxon>
        <taxon>Craniata</taxon>
        <taxon>Vertebrata</taxon>
        <taxon>Euteleostomi</taxon>
        <taxon>Actinopterygii</taxon>
        <taxon>Neopterygii</taxon>
        <taxon>Teleostei</taxon>
        <taxon>Neoteleostei</taxon>
        <taxon>Acanthomorphata</taxon>
        <taxon>Ovalentaria</taxon>
        <taxon>Atherinomorphae</taxon>
        <taxon>Cyprinodontiformes</taxon>
        <taxon>Goodeidae</taxon>
        <taxon>Goodea</taxon>
    </lineage>
</organism>
<sequence length="222" mass="24566">VTVAAKGYFDALVKLGELASDSQGSKELGEFAAGEHRLLSDLLKFLVVKVATLKKYQSERRSQSESIERCQSQLKKLRRKSQGSRHPNKYGDREMQVKFWGFPSVCGADESSTRRAGRAGGYRLQVCTHRGEKKILLLGGQAVRELLSQKLSSWQQSCSQPTKLPERALNLLRHTALQSPGAAGIAEVLRHAKLGTAQPEQVRSCVVYIKPDSWVDSADKTT</sequence>
<evidence type="ECO:0000256" key="1">
    <source>
        <dbReference type="SAM" id="Coils"/>
    </source>
</evidence>
<dbReference type="Gene3D" id="1.20.1270.60">
    <property type="entry name" value="Arfaptin homology (AH) domain/BAR domain"/>
    <property type="match status" value="1"/>
</dbReference>
<feature type="domain" description="IMD" evidence="2">
    <location>
        <begin position="1"/>
        <end position="31"/>
    </location>
</feature>
<evidence type="ECO:0000259" key="2">
    <source>
        <dbReference type="Pfam" id="PF08397"/>
    </source>
</evidence>
<name>A0ABV0MJT5_9TELE</name>
<dbReference type="PANTHER" id="PTHR14206:SF6">
    <property type="entry name" value="BRAIN-SPECIFIC ANGIOGENESIS INHIBITOR 1-ASSOCIATED PROTEIN 2"/>
    <property type="match status" value="1"/>
</dbReference>
<evidence type="ECO:0000313" key="3">
    <source>
        <dbReference type="EMBL" id="MEQ2159365.1"/>
    </source>
</evidence>
<comment type="caution">
    <text evidence="3">The sequence shown here is derived from an EMBL/GenBank/DDBJ whole genome shotgun (WGS) entry which is preliminary data.</text>
</comment>
<dbReference type="PANTHER" id="PTHR14206">
    <property type="entry name" value="BRAIN-SPECIFIC ANGIOGENESIS INHIBITOR 1-ASSOCIATED PROTEIN 2"/>
    <property type="match status" value="1"/>
</dbReference>
<feature type="non-terminal residue" evidence="3">
    <location>
        <position position="1"/>
    </location>
</feature>
<dbReference type="Pfam" id="PF08397">
    <property type="entry name" value="IMD"/>
    <property type="match status" value="2"/>
</dbReference>
<accession>A0ABV0MJT5</accession>
<reference evidence="3 4" key="1">
    <citation type="submission" date="2021-06" db="EMBL/GenBank/DDBJ databases">
        <authorList>
            <person name="Palmer J.M."/>
        </authorList>
    </citation>
    <scope>NUCLEOTIDE SEQUENCE [LARGE SCALE GENOMIC DNA]</scope>
    <source>
        <strain evidence="3 4">GA_2019</strain>
        <tissue evidence="3">Muscle</tissue>
    </source>
</reference>
<feature type="domain" description="IMD" evidence="2">
    <location>
        <begin position="51"/>
        <end position="165"/>
    </location>
</feature>
<proteinExistence type="predicted"/>